<evidence type="ECO:0000313" key="1">
    <source>
        <dbReference type="EMBL" id="TNN71203.1"/>
    </source>
</evidence>
<name>A0A4Z2I1T7_9TELE</name>
<comment type="caution">
    <text evidence="1">The sequence shown here is derived from an EMBL/GenBank/DDBJ whole genome shotgun (WGS) entry which is preliminary data.</text>
</comment>
<dbReference type="EMBL" id="SRLO01000153">
    <property type="protein sequence ID" value="TNN71203.1"/>
    <property type="molecule type" value="Genomic_DNA"/>
</dbReference>
<accession>A0A4Z2I1T7</accession>
<dbReference type="Proteomes" id="UP000314294">
    <property type="component" value="Unassembled WGS sequence"/>
</dbReference>
<reference evidence="1 2" key="1">
    <citation type="submission" date="2019-03" db="EMBL/GenBank/DDBJ databases">
        <title>First draft genome of Liparis tanakae, snailfish: a comprehensive survey of snailfish specific genes.</title>
        <authorList>
            <person name="Kim W."/>
            <person name="Song I."/>
            <person name="Jeong J.-H."/>
            <person name="Kim D."/>
            <person name="Kim S."/>
            <person name="Ryu S."/>
            <person name="Song J.Y."/>
            <person name="Lee S.K."/>
        </authorList>
    </citation>
    <scope>NUCLEOTIDE SEQUENCE [LARGE SCALE GENOMIC DNA]</scope>
    <source>
        <tissue evidence="1">Muscle</tissue>
    </source>
</reference>
<protein>
    <submittedName>
        <fullName evidence="1">Uncharacterized protein</fullName>
    </submittedName>
</protein>
<gene>
    <name evidence="1" type="ORF">EYF80_018551</name>
</gene>
<dbReference type="AlphaFoldDB" id="A0A4Z2I1T7"/>
<proteinExistence type="predicted"/>
<sequence length="120" mass="12837">MESVWPLSSPNIIPLPMSHRRTLPSVAPEAKNFPLGEKASAWMGPWKTRVEGWLSGGDVPESDGAVGGTRGHVVGVGVEAGARDIREVARKHPQRLVVVRCPETGGESTMLMPYTGPLCP</sequence>
<keyword evidence="2" id="KW-1185">Reference proteome</keyword>
<evidence type="ECO:0000313" key="2">
    <source>
        <dbReference type="Proteomes" id="UP000314294"/>
    </source>
</evidence>
<organism evidence="1 2">
    <name type="scientific">Liparis tanakae</name>
    <name type="common">Tanaka's snailfish</name>
    <dbReference type="NCBI Taxonomy" id="230148"/>
    <lineage>
        <taxon>Eukaryota</taxon>
        <taxon>Metazoa</taxon>
        <taxon>Chordata</taxon>
        <taxon>Craniata</taxon>
        <taxon>Vertebrata</taxon>
        <taxon>Euteleostomi</taxon>
        <taxon>Actinopterygii</taxon>
        <taxon>Neopterygii</taxon>
        <taxon>Teleostei</taxon>
        <taxon>Neoteleostei</taxon>
        <taxon>Acanthomorphata</taxon>
        <taxon>Eupercaria</taxon>
        <taxon>Perciformes</taxon>
        <taxon>Cottioidei</taxon>
        <taxon>Cottales</taxon>
        <taxon>Liparidae</taxon>
        <taxon>Liparis</taxon>
    </lineage>
</organism>